<dbReference type="Pfam" id="PF26581">
    <property type="entry name" value="WIT1_2_N"/>
    <property type="match status" value="1"/>
</dbReference>
<keyword evidence="1" id="KW-0175">Coiled coil</keyword>
<dbReference type="PANTHER" id="PTHR35705:SF2">
    <property type="entry name" value="WPP DOMAIN-INTERACTING TAIL-ANCHORED PROTEIN 2"/>
    <property type="match status" value="1"/>
</dbReference>
<organism evidence="4">
    <name type="scientific">Cucumis melo</name>
    <name type="common">Muskmelon</name>
    <dbReference type="NCBI Taxonomy" id="3656"/>
    <lineage>
        <taxon>Eukaryota</taxon>
        <taxon>Viridiplantae</taxon>
        <taxon>Streptophyta</taxon>
        <taxon>Embryophyta</taxon>
        <taxon>Tracheophyta</taxon>
        <taxon>Spermatophyta</taxon>
        <taxon>Magnoliopsida</taxon>
        <taxon>eudicotyledons</taxon>
        <taxon>Gunneridae</taxon>
        <taxon>Pentapetalae</taxon>
        <taxon>rosids</taxon>
        <taxon>fabids</taxon>
        <taxon>Cucurbitales</taxon>
        <taxon>Cucurbitaceae</taxon>
        <taxon>Benincaseae</taxon>
        <taxon>Cucumis</taxon>
    </lineage>
</organism>
<dbReference type="PANTHER" id="PTHR35705">
    <property type="entry name" value="WPP DOMAIN-INTERACTING TAIL-ANCHORED PROTEIN 1"/>
    <property type="match status" value="1"/>
</dbReference>
<protein>
    <recommendedName>
        <fullName evidence="3">WIT1/2 N-terminal helical bundle domain-containing protein</fullName>
    </recommendedName>
</protein>
<dbReference type="InterPro" id="IPR058610">
    <property type="entry name" value="WIT1_2_N"/>
</dbReference>
<evidence type="ECO:0000259" key="3">
    <source>
        <dbReference type="Pfam" id="PF26581"/>
    </source>
</evidence>
<proteinExistence type="predicted"/>
<evidence type="ECO:0000256" key="2">
    <source>
        <dbReference type="SAM" id="MobiDB-lite"/>
    </source>
</evidence>
<reference evidence="4" key="1">
    <citation type="submission" date="2023-03" db="UniProtKB">
        <authorList>
            <consortium name="EnsemblPlants"/>
        </authorList>
    </citation>
    <scope>IDENTIFICATION</scope>
</reference>
<dbReference type="EnsemblPlants" id="MELO3C005176.2.1">
    <property type="protein sequence ID" value="MELO3C005176.2.1"/>
    <property type="gene ID" value="MELO3C005176.2"/>
</dbReference>
<dbReference type="InterPro" id="IPR039976">
    <property type="entry name" value="WIT1/WIT2"/>
</dbReference>
<evidence type="ECO:0000256" key="1">
    <source>
        <dbReference type="SAM" id="Coils"/>
    </source>
</evidence>
<dbReference type="SUPFAM" id="SSF57997">
    <property type="entry name" value="Tropomyosin"/>
    <property type="match status" value="1"/>
</dbReference>
<sequence length="623" mass="71843">MGMMDENGCNRESQRLEMQEMEYTMKTLTKLELDLAYSSEKLMNLHVLLMCLLAQENDFEAMDLENDYIPDDSFGKLLVFDFLSGFLDSEVRELDTFMNTLEAEIVDARGMASSSCLQSTEVFSVLEGKLIDSEKSLVQSRKQILEVKMQSTKLQRIVLSRGNWRLEDPMMSSQNDQVFNINGKSNTMTEQQRHILRMLEKSLARELDLEKQLSESKQREEELKMKLHYTEQVALRMEETAEVVWGRFLEADNSVEILMGISKELVGRLQLVQFNLHGSFQREHEIKTKFQDWTEQLNAKEVAIQKLEKRNAELIAKNAELDKLREEVKSLEEQLKELRLDLKTAYESNEASQDQLIEMENLVESLKESICISENRAESVETKLTQLQETNLELTEEVSFLKDSASSKEKKVGSLEKQLRELEIQLQHAKSSSEASQEQQNMLYSAIWDMETLIEDLKSKVSKAESKTDSAEEHCIILSETNFELNKELTSLKGRVEFLEKALDQANGEKYANANEINLSSKFIMDMVLQLAVERDRVQRQLSILTNDNKALIEKLKNIRDGASIVTRDREDYDEEERSAPKKDEKGSRGRGIRLLKDLNKSAPKCWAEVSLYSFIQSLPHSM</sequence>
<evidence type="ECO:0000313" key="4">
    <source>
        <dbReference type="EnsemblPlants" id="MELO3C005176.2.1"/>
    </source>
</evidence>
<name>A0A9I9CKY0_CUCME</name>
<feature type="region of interest" description="Disordered" evidence="2">
    <location>
        <begin position="569"/>
        <end position="591"/>
    </location>
</feature>
<feature type="compositionally biased region" description="Basic and acidic residues" evidence="2">
    <location>
        <begin position="578"/>
        <end position="588"/>
    </location>
</feature>
<feature type="coiled-coil region" evidence="1">
    <location>
        <begin position="290"/>
        <end position="509"/>
    </location>
</feature>
<accession>A0A9I9CKY0</accession>
<dbReference type="AlphaFoldDB" id="A0A9I9CKY0"/>
<feature type="domain" description="WIT1/2 N-terminal helical bundle" evidence="3">
    <location>
        <begin position="22"/>
        <end position="159"/>
    </location>
</feature>
<dbReference type="Gramene" id="MELO3C005176.2.1">
    <property type="protein sequence ID" value="MELO3C005176.2.1"/>
    <property type="gene ID" value="MELO3C005176.2"/>
</dbReference>